<dbReference type="GO" id="GO:0016887">
    <property type="term" value="F:ATP hydrolysis activity"/>
    <property type="evidence" value="ECO:0007669"/>
    <property type="project" value="InterPro"/>
</dbReference>
<comment type="similarity">
    <text evidence="1">Belongs to the TCP-1 chaperonin family.</text>
</comment>
<evidence type="ECO:0000256" key="4">
    <source>
        <dbReference type="ARBA" id="ARBA00023186"/>
    </source>
</evidence>
<proteinExistence type="inferred from homology"/>
<protein>
    <recommendedName>
        <fullName evidence="7">T-complex protein 1 subunit zeta</fullName>
    </recommendedName>
</protein>
<dbReference type="InterPro" id="IPR002423">
    <property type="entry name" value="Cpn60/GroEL/TCP-1"/>
</dbReference>
<dbReference type="FunFam" id="1.10.560.10:FF:000038">
    <property type="entry name" value="Chaperonin containing TCP1 subunit 6B"/>
    <property type="match status" value="1"/>
</dbReference>
<evidence type="ECO:0000256" key="3">
    <source>
        <dbReference type="ARBA" id="ARBA00022840"/>
    </source>
</evidence>
<comment type="caution">
    <text evidence="5">The sequence shown here is derived from an EMBL/GenBank/DDBJ whole genome shotgun (WGS) entry which is preliminary data.</text>
</comment>
<dbReference type="Proteomes" id="UP000279307">
    <property type="component" value="Chromosome 3"/>
</dbReference>
<reference evidence="5 6" key="1">
    <citation type="journal article" date="2018" name="Genome Res.">
        <title>The genomic architecture and molecular evolution of ant odorant receptors.</title>
        <authorList>
            <person name="McKenzie S.K."/>
            <person name="Kronauer D.J.C."/>
        </authorList>
    </citation>
    <scope>NUCLEOTIDE SEQUENCE [LARGE SCALE GENOMIC DNA]</scope>
    <source>
        <strain evidence="5">Clonal line C1</strain>
    </source>
</reference>
<name>A0A3L8DVW2_OOCBI</name>
<dbReference type="Pfam" id="PF00118">
    <property type="entry name" value="Cpn60_TCP1"/>
    <property type="match status" value="2"/>
</dbReference>
<dbReference type="GO" id="GO:0005524">
    <property type="term" value="F:ATP binding"/>
    <property type="evidence" value="ECO:0007669"/>
    <property type="project" value="UniProtKB-KW"/>
</dbReference>
<dbReference type="InterPro" id="IPR002194">
    <property type="entry name" value="Chaperonin_TCP-1_CS"/>
</dbReference>
<dbReference type="InterPro" id="IPR027413">
    <property type="entry name" value="GROEL-like_equatorial_sf"/>
</dbReference>
<dbReference type="AlphaFoldDB" id="A0A3L8DVW2"/>
<evidence type="ECO:0000313" key="5">
    <source>
        <dbReference type="EMBL" id="RLU24594.1"/>
    </source>
</evidence>
<dbReference type="PROSITE" id="PS00995">
    <property type="entry name" value="TCP1_3"/>
    <property type="match status" value="1"/>
</dbReference>
<dbReference type="SUPFAM" id="SSF54849">
    <property type="entry name" value="GroEL-intermediate domain like"/>
    <property type="match status" value="1"/>
</dbReference>
<dbReference type="InterPro" id="IPR027410">
    <property type="entry name" value="TCP-1-like_intermed_sf"/>
</dbReference>
<dbReference type="OrthoDB" id="10052040at2759"/>
<dbReference type="Gene3D" id="1.10.560.10">
    <property type="entry name" value="GroEL-like equatorial domain"/>
    <property type="match status" value="2"/>
</dbReference>
<keyword evidence="3" id="KW-0067">ATP-binding</keyword>
<dbReference type="SUPFAM" id="SSF48592">
    <property type="entry name" value="GroEL equatorial domain-like"/>
    <property type="match status" value="1"/>
</dbReference>
<accession>A0A3L8DVW2</accession>
<dbReference type="EMBL" id="QOIP01000003">
    <property type="protein sequence ID" value="RLU24594.1"/>
    <property type="molecule type" value="Genomic_DNA"/>
</dbReference>
<evidence type="ECO:0000313" key="6">
    <source>
        <dbReference type="Proteomes" id="UP000279307"/>
    </source>
</evidence>
<evidence type="ECO:0000256" key="1">
    <source>
        <dbReference type="ARBA" id="ARBA00008020"/>
    </source>
</evidence>
<dbReference type="GO" id="GO:0140662">
    <property type="term" value="F:ATP-dependent protein folding chaperone"/>
    <property type="evidence" value="ECO:0007669"/>
    <property type="project" value="InterPro"/>
</dbReference>
<evidence type="ECO:0008006" key="7">
    <source>
        <dbReference type="Google" id="ProtNLM"/>
    </source>
</evidence>
<evidence type="ECO:0000256" key="2">
    <source>
        <dbReference type="ARBA" id="ARBA00022741"/>
    </source>
</evidence>
<dbReference type="GO" id="GO:0051082">
    <property type="term" value="F:unfolded protein binding"/>
    <property type="evidence" value="ECO:0007669"/>
    <property type="project" value="InterPro"/>
</dbReference>
<dbReference type="InterPro" id="IPR017998">
    <property type="entry name" value="Chaperone_TCP-1"/>
</dbReference>
<gene>
    <name evidence="5" type="ORF">DMN91_002683</name>
</gene>
<dbReference type="Gene3D" id="3.30.260.10">
    <property type="entry name" value="TCP-1-like chaperonin intermediate domain"/>
    <property type="match status" value="1"/>
</dbReference>
<keyword evidence="2" id="KW-0547">Nucleotide-binding</keyword>
<sequence length="273" mass="29456">MASIGLLNPNAEHARASQALGVNISAAKGIQDIMKTNLGPKGTTKIASTAQDDMTGDGTTSTVLVIGELLKQADLYIGEGLHPRVLTEGFDLARAKVLEVLESLKIPIDPTKQVLLVVARTSLRTKLHPTVADKLTEICVDAVLAIKQQDKEIDLHMVELMEMQHRTAIDTTLIRAGAFEVAASQALQRYKEQVKGKQRLGVQAYAEALLVIPKILAVNSGFDAQDIIVKLLEESTVLGEAVGLDLSTGEALKPVDAGIYDNYNVKKQIINSW</sequence>
<organism evidence="5 6">
    <name type="scientific">Ooceraea biroi</name>
    <name type="common">Clonal raider ant</name>
    <name type="synonym">Cerapachys biroi</name>
    <dbReference type="NCBI Taxonomy" id="2015173"/>
    <lineage>
        <taxon>Eukaryota</taxon>
        <taxon>Metazoa</taxon>
        <taxon>Ecdysozoa</taxon>
        <taxon>Arthropoda</taxon>
        <taxon>Hexapoda</taxon>
        <taxon>Insecta</taxon>
        <taxon>Pterygota</taxon>
        <taxon>Neoptera</taxon>
        <taxon>Endopterygota</taxon>
        <taxon>Hymenoptera</taxon>
        <taxon>Apocrita</taxon>
        <taxon>Aculeata</taxon>
        <taxon>Formicoidea</taxon>
        <taxon>Formicidae</taxon>
        <taxon>Dorylinae</taxon>
        <taxon>Ooceraea</taxon>
    </lineage>
</organism>
<keyword evidence="4" id="KW-0143">Chaperone</keyword>
<dbReference type="PANTHER" id="PTHR11353">
    <property type="entry name" value="CHAPERONIN"/>
    <property type="match status" value="1"/>
</dbReference>